<gene>
    <name evidence="1" type="ORF">EVAR_87498_1</name>
</gene>
<proteinExistence type="predicted"/>
<protein>
    <submittedName>
        <fullName evidence="1">Uncharacterized protein</fullName>
    </submittedName>
</protein>
<reference evidence="1 2" key="1">
    <citation type="journal article" date="2019" name="Commun. Biol.">
        <title>The bagworm genome reveals a unique fibroin gene that provides high tensile strength.</title>
        <authorList>
            <person name="Kono N."/>
            <person name="Nakamura H."/>
            <person name="Ohtoshi R."/>
            <person name="Tomita M."/>
            <person name="Numata K."/>
            <person name="Arakawa K."/>
        </authorList>
    </citation>
    <scope>NUCLEOTIDE SEQUENCE [LARGE SCALE GENOMIC DNA]</scope>
</reference>
<evidence type="ECO:0000313" key="2">
    <source>
        <dbReference type="Proteomes" id="UP000299102"/>
    </source>
</evidence>
<dbReference type="AlphaFoldDB" id="A0A4C1VXN2"/>
<dbReference type="EMBL" id="BGZK01000438">
    <property type="protein sequence ID" value="GBP43581.1"/>
    <property type="molecule type" value="Genomic_DNA"/>
</dbReference>
<name>A0A4C1VXN2_EUMVA</name>
<sequence>MEVNPEKSAASQFEYNKRRSRQIVDLDTPHLRIPNANIPWQFSYKYQEPRSIKIFILKISSSELEKQFSTERGSEPCLAKRKLSRRNKRTIYKMCIRTVLTYTSPVFAQAASKALDRLQVIQNKF</sequence>
<accession>A0A4C1VXN2</accession>
<evidence type="ECO:0000313" key="1">
    <source>
        <dbReference type="EMBL" id="GBP43581.1"/>
    </source>
</evidence>
<comment type="caution">
    <text evidence="1">The sequence shown here is derived from an EMBL/GenBank/DDBJ whole genome shotgun (WGS) entry which is preliminary data.</text>
</comment>
<dbReference type="Proteomes" id="UP000299102">
    <property type="component" value="Unassembled WGS sequence"/>
</dbReference>
<dbReference type="OrthoDB" id="6538161at2759"/>
<organism evidence="1 2">
    <name type="scientific">Eumeta variegata</name>
    <name type="common">Bagworm moth</name>
    <name type="synonym">Eumeta japonica</name>
    <dbReference type="NCBI Taxonomy" id="151549"/>
    <lineage>
        <taxon>Eukaryota</taxon>
        <taxon>Metazoa</taxon>
        <taxon>Ecdysozoa</taxon>
        <taxon>Arthropoda</taxon>
        <taxon>Hexapoda</taxon>
        <taxon>Insecta</taxon>
        <taxon>Pterygota</taxon>
        <taxon>Neoptera</taxon>
        <taxon>Endopterygota</taxon>
        <taxon>Lepidoptera</taxon>
        <taxon>Glossata</taxon>
        <taxon>Ditrysia</taxon>
        <taxon>Tineoidea</taxon>
        <taxon>Psychidae</taxon>
        <taxon>Oiketicinae</taxon>
        <taxon>Eumeta</taxon>
    </lineage>
</organism>
<keyword evidence="2" id="KW-1185">Reference proteome</keyword>